<reference evidence="4" key="1">
    <citation type="journal article" date="2019" name="Int. J. Syst. Evol. Microbiol.">
        <title>The Global Catalogue of Microorganisms (GCM) 10K type strain sequencing project: providing services to taxonomists for standard genome sequencing and annotation.</title>
        <authorList>
            <consortium name="The Broad Institute Genomics Platform"/>
            <consortium name="The Broad Institute Genome Sequencing Center for Infectious Disease"/>
            <person name="Wu L."/>
            <person name="Ma J."/>
        </authorList>
    </citation>
    <scope>NUCLEOTIDE SEQUENCE [LARGE SCALE GENOMIC DNA]</scope>
    <source>
        <strain evidence="4">2902at01</strain>
    </source>
</reference>
<sequence length="273" mass="27862">MTAVARRSVFGLAALVGCTSWGHQAPRPATAAPPAAPAPAPATPTPSRSPSPEAPATGVPADDVVVTFGDSVPAGTACDCVPFPALYARQLSTGARSTNLARSGLTSADIRSQVEDPATAQTIESATVIILMVGANDLAELFDHARDADYQAAADQVEANVGATLDRLRLLDGEDVPILVLGYWNVVRDGDVARDAYGPRTAEADVITGYVNEALRDAAAARSARYVPTLPALKGDDGSGDPTDLLAEDGDHPNARGHAAIAAAAVAAQPASH</sequence>
<protein>
    <submittedName>
        <fullName evidence="3">SGNH/GDSL hydrolase family protein</fullName>
    </submittedName>
</protein>
<evidence type="ECO:0000313" key="3">
    <source>
        <dbReference type="EMBL" id="MFC4110420.1"/>
    </source>
</evidence>
<dbReference type="InterPro" id="IPR013830">
    <property type="entry name" value="SGNH_hydro"/>
</dbReference>
<dbReference type="EMBL" id="JBHSBN010000041">
    <property type="protein sequence ID" value="MFC4110420.1"/>
    <property type="molecule type" value="Genomic_DNA"/>
</dbReference>
<dbReference type="Proteomes" id="UP001595868">
    <property type="component" value="Unassembled WGS sequence"/>
</dbReference>
<dbReference type="InterPro" id="IPR051532">
    <property type="entry name" value="Ester_Hydrolysis_Enzymes"/>
</dbReference>
<organism evidence="3 4">
    <name type="scientific">Micromonospora zhanjiangensis</name>
    <dbReference type="NCBI Taxonomy" id="1522057"/>
    <lineage>
        <taxon>Bacteria</taxon>
        <taxon>Bacillati</taxon>
        <taxon>Actinomycetota</taxon>
        <taxon>Actinomycetes</taxon>
        <taxon>Micromonosporales</taxon>
        <taxon>Micromonosporaceae</taxon>
        <taxon>Micromonospora</taxon>
    </lineage>
</organism>
<keyword evidence="4" id="KW-1185">Reference proteome</keyword>
<comment type="caution">
    <text evidence="3">The sequence shown here is derived from an EMBL/GenBank/DDBJ whole genome shotgun (WGS) entry which is preliminary data.</text>
</comment>
<dbReference type="RefSeq" id="WP_377552858.1">
    <property type="nucleotide sequence ID" value="NZ_JBHSBN010000041.1"/>
</dbReference>
<dbReference type="SUPFAM" id="SSF52266">
    <property type="entry name" value="SGNH hydrolase"/>
    <property type="match status" value="1"/>
</dbReference>
<evidence type="ECO:0000313" key="4">
    <source>
        <dbReference type="Proteomes" id="UP001595868"/>
    </source>
</evidence>
<dbReference type="Pfam" id="PF13472">
    <property type="entry name" value="Lipase_GDSL_2"/>
    <property type="match status" value="1"/>
</dbReference>
<feature type="region of interest" description="Disordered" evidence="1">
    <location>
        <begin position="231"/>
        <end position="253"/>
    </location>
</feature>
<feature type="compositionally biased region" description="Pro residues" evidence="1">
    <location>
        <begin position="34"/>
        <end position="53"/>
    </location>
</feature>
<dbReference type="PANTHER" id="PTHR30383">
    <property type="entry name" value="THIOESTERASE 1/PROTEASE 1/LYSOPHOSPHOLIPASE L1"/>
    <property type="match status" value="1"/>
</dbReference>
<dbReference type="Gene3D" id="3.40.50.1110">
    <property type="entry name" value="SGNH hydrolase"/>
    <property type="match status" value="1"/>
</dbReference>
<name>A0ABV8KX54_9ACTN</name>
<keyword evidence="3" id="KW-0378">Hydrolase</keyword>
<dbReference type="PROSITE" id="PS51257">
    <property type="entry name" value="PROKAR_LIPOPROTEIN"/>
    <property type="match status" value="1"/>
</dbReference>
<proteinExistence type="predicted"/>
<accession>A0ABV8KX54</accession>
<dbReference type="GO" id="GO:0016787">
    <property type="term" value="F:hydrolase activity"/>
    <property type="evidence" value="ECO:0007669"/>
    <property type="project" value="UniProtKB-KW"/>
</dbReference>
<evidence type="ECO:0000256" key="1">
    <source>
        <dbReference type="SAM" id="MobiDB-lite"/>
    </source>
</evidence>
<feature type="region of interest" description="Disordered" evidence="1">
    <location>
        <begin position="25"/>
        <end position="59"/>
    </location>
</feature>
<dbReference type="InterPro" id="IPR036514">
    <property type="entry name" value="SGNH_hydro_sf"/>
</dbReference>
<evidence type="ECO:0000259" key="2">
    <source>
        <dbReference type="Pfam" id="PF13472"/>
    </source>
</evidence>
<gene>
    <name evidence="3" type="ORF">ACFOX0_31435</name>
</gene>
<feature type="domain" description="SGNH hydrolase-type esterase" evidence="2">
    <location>
        <begin position="68"/>
        <end position="260"/>
    </location>
</feature>